<protein>
    <submittedName>
        <fullName evidence="1">GNAT family N-acetyltransferase</fullName>
    </submittedName>
</protein>
<dbReference type="PANTHER" id="PTHR43138">
    <property type="entry name" value="ACETYLTRANSFERASE, GNAT FAMILY"/>
    <property type="match status" value="1"/>
</dbReference>
<reference evidence="1" key="2">
    <citation type="journal article" date="2015" name="Genome Announc.">
        <title>Draft Genome Sequence of Filamentous Marine Cyanobacterium Lyngbya confervoides Strain BDU141951.</title>
        <authorList>
            <person name="Chandrababunaidu M.M."/>
            <person name="Sen D."/>
            <person name="Tripathy S."/>
        </authorList>
    </citation>
    <scope>NUCLEOTIDE SEQUENCE</scope>
    <source>
        <strain evidence="1">BDU141951</strain>
    </source>
</reference>
<gene>
    <name evidence="1" type="ORF">QQ91_024170</name>
</gene>
<dbReference type="InterPro" id="IPR000182">
    <property type="entry name" value="GNAT_dom"/>
</dbReference>
<accession>A0A0C1Y838</accession>
<reference evidence="1" key="3">
    <citation type="submission" date="2020-02" db="EMBL/GenBank/DDBJ databases">
        <authorList>
            <person name="Sarangi A.N."/>
            <person name="Ghosh S."/>
            <person name="Mukherjee M."/>
            <person name="Tripathy S."/>
        </authorList>
    </citation>
    <scope>NUCLEOTIDE SEQUENCE</scope>
    <source>
        <strain evidence="1">BDU141951</strain>
    </source>
</reference>
<dbReference type="EMBL" id="JTHE02000003">
    <property type="protein sequence ID" value="NEV70189.1"/>
    <property type="molecule type" value="Genomic_DNA"/>
</dbReference>
<dbReference type="PANTHER" id="PTHR43138:SF1">
    <property type="entry name" value="N-ACETYLTRANSFERASE ACA1"/>
    <property type="match status" value="1"/>
</dbReference>
<sequence>MDLPIYRQTKSSIPVCLDVMSAHEAETVRAMLNELVAEGLSYPQAEPLTVADFAAYWQKGEAFVVRTGEGTLSENLPPNQIVGAFYLKPNFPGRCSHIANAGFIVAPEMRGQGLGRWMGEVMLQLARDRGYRAVMYNLIFETNIASLKLWESLGFQEIGRIPAGVCLPDGRYVDAVMMLRSLVNEP</sequence>
<reference evidence="1" key="1">
    <citation type="submission" date="2014-11" db="EMBL/GenBank/DDBJ databases">
        <authorList>
            <person name="Malar M.C."/>
            <person name="Sen D."/>
            <person name="Tripathy S."/>
        </authorList>
    </citation>
    <scope>NUCLEOTIDE SEQUENCE</scope>
    <source>
        <strain evidence="1">BDU141951</strain>
    </source>
</reference>
<dbReference type="Gene3D" id="3.40.630.30">
    <property type="match status" value="1"/>
</dbReference>
<proteinExistence type="predicted"/>
<dbReference type="SUPFAM" id="SSF55729">
    <property type="entry name" value="Acyl-CoA N-acyltransferases (Nat)"/>
    <property type="match status" value="1"/>
</dbReference>
<dbReference type="PROSITE" id="PS51186">
    <property type="entry name" value="GNAT"/>
    <property type="match status" value="1"/>
</dbReference>
<dbReference type="InterPro" id="IPR052742">
    <property type="entry name" value="Mito_N-acetyltransferase"/>
</dbReference>
<dbReference type="InterPro" id="IPR016181">
    <property type="entry name" value="Acyl_CoA_acyltransferase"/>
</dbReference>
<organism evidence="1">
    <name type="scientific">Lyngbya confervoides BDU141951</name>
    <dbReference type="NCBI Taxonomy" id="1574623"/>
    <lineage>
        <taxon>Bacteria</taxon>
        <taxon>Bacillati</taxon>
        <taxon>Cyanobacteriota</taxon>
        <taxon>Cyanophyceae</taxon>
        <taxon>Oscillatoriophycideae</taxon>
        <taxon>Oscillatoriales</taxon>
        <taxon>Microcoleaceae</taxon>
        <taxon>Lyngbya</taxon>
    </lineage>
</organism>
<dbReference type="AlphaFoldDB" id="A0A0C1Y838"/>
<name>A0A0C1Y838_9CYAN</name>
<comment type="caution">
    <text evidence="1">The sequence shown here is derived from an EMBL/GenBank/DDBJ whole genome shotgun (WGS) entry which is preliminary data.</text>
</comment>
<dbReference type="GO" id="GO:0016747">
    <property type="term" value="F:acyltransferase activity, transferring groups other than amino-acyl groups"/>
    <property type="evidence" value="ECO:0007669"/>
    <property type="project" value="InterPro"/>
</dbReference>
<evidence type="ECO:0000313" key="1">
    <source>
        <dbReference type="EMBL" id="NEV70189.1"/>
    </source>
</evidence>
<dbReference type="Pfam" id="PF00583">
    <property type="entry name" value="Acetyltransf_1"/>
    <property type="match status" value="1"/>
</dbReference>
<dbReference type="CDD" id="cd04301">
    <property type="entry name" value="NAT_SF"/>
    <property type="match status" value="1"/>
</dbReference>